<keyword evidence="1" id="KW-0560">Oxidoreductase</keyword>
<organism evidence="2 3">
    <name type="scientific">Bosea spartocytisi</name>
    <dbReference type="NCBI Taxonomy" id="2773451"/>
    <lineage>
        <taxon>Bacteria</taxon>
        <taxon>Pseudomonadati</taxon>
        <taxon>Pseudomonadota</taxon>
        <taxon>Alphaproteobacteria</taxon>
        <taxon>Hyphomicrobiales</taxon>
        <taxon>Boseaceae</taxon>
        <taxon>Bosea</taxon>
    </lineage>
</organism>
<evidence type="ECO:0000256" key="1">
    <source>
        <dbReference type="ARBA" id="ARBA00023002"/>
    </source>
</evidence>
<dbReference type="Pfam" id="PF13510">
    <property type="entry name" value="Fer2_4"/>
    <property type="match status" value="1"/>
</dbReference>
<evidence type="ECO:0000313" key="2">
    <source>
        <dbReference type="EMBL" id="MBD3845030.1"/>
    </source>
</evidence>
<evidence type="ECO:0000313" key="3">
    <source>
        <dbReference type="Proteomes" id="UP000619295"/>
    </source>
</evidence>
<proteinExistence type="predicted"/>
<comment type="caution">
    <text evidence="2">The sequence shown here is derived from an EMBL/GenBank/DDBJ whole genome shotgun (WGS) entry which is preliminary data.</text>
</comment>
<dbReference type="InterPro" id="IPR042204">
    <property type="entry name" value="2Fe-2S-bd_N"/>
</dbReference>
<sequence length="110" mass="11712">MEPPKAQFRRVAARNGQPATLSFDGAPIRATAGDSVLAALLENGALLRRLEFGGEPRAGFCLMGACQDCWVWSAEGGRIRACTTPVADGMTLFTEPQPPIGSQPMDRNHG</sequence>
<dbReference type="GO" id="GO:0016491">
    <property type="term" value="F:oxidoreductase activity"/>
    <property type="evidence" value="ECO:0007669"/>
    <property type="project" value="UniProtKB-KW"/>
</dbReference>
<accession>A0A927E818</accession>
<keyword evidence="3" id="KW-1185">Reference proteome</keyword>
<dbReference type="InterPro" id="IPR036010">
    <property type="entry name" value="2Fe-2S_ferredoxin-like_sf"/>
</dbReference>
<reference evidence="2" key="1">
    <citation type="submission" date="2020-09" db="EMBL/GenBank/DDBJ databases">
        <title>Bosea spartocytisi sp. nov. a root nodule endophyte of Spartocytisus supranubius in the high mountain ecosystem fo the Teide National Park (Canary Islands, Spain).</title>
        <authorList>
            <person name="Pulido-Suarez L."/>
            <person name="Peix A."/>
            <person name="Igual J.M."/>
            <person name="Socas-Perez N."/>
            <person name="Velazquez E."/>
            <person name="Flores-Felix J.D."/>
            <person name="Leon-Barrios M."/>
        </authorList>
    </citation>
    <scope>NUCLEOTIDE SEQUENCE</scope>
    <source>
        <strain evidence="2">SSUT16</strain>
    </source>
</reference>
<dbReference type="RefSeq" id="WP_191123542.1">
    <property type="nucleotide sequence ID" value="NZ_JACXWY010000002.1"/>
</dbReference>
<dbReference type="SUPFAM" id="SSF54292">
    <property type="entry name" value="2Fe-2S ferredoxin-like"/>
    <property type="match status" value="1"/>
</dbReference>
<protein>
    <submittedName>
        <fullName evidence="2">(2Fe-2S)-binding protein</fullName>
    </submittedName>
</protein>
<gene>
    <name evidence="2" type="ORF">IED13_04935</name>
</gene>
<dbReference type="AlphaFoldDB" id="A0A927E818"/>
<dbReference type="GO" id="GO:0051536">
    <property type="term" value="F:iron-sulfur cluster binding"/>
    <property type="evidence" value="ECO:0007669"/>
    <property type="project" value="InterPro"/>
</dbReference>
<dbReference type="Gene3D" id="3.10.20.440">
    <property type="entry name" value="2Fe-2S iron-sulphur cluster binding domain, sarcosine oxidase, alpha subunit, N-terminal domain"/>
    <property type="match status" value="1"/>
</dbReference>
<dbReference type="EMBL" id="JACXWY010000002">
    <property type="protein sequence ID" value="MBD3845030.1"/>
    <property type="molecule type" value="Genomic_DNA"/>
</dbReference>
<dbReference type="Proteomes" id="UP000619295">
    <property type="component" value="Unassembled WGS sequence"/>
</dbReference>
<name>A0A927E818_9HYPH</name>